<dbReference type="AlphaFoldDB" id="A0A8K0FY53"/>
<evidence type="ECO:0000313" key="1">
    <source>
        <dbReference type="EMBL" id="KAF2878923.1"/>
    </source>
</evidence>
<comment type="caution">
    <text evidence="1">The sequence shown here is derived from an EMBL/GenBank/DDBJ whole genome shotgun (WGS) entry which is preliminary data.</text>
</comment>
<dbReference type="EMBL" id="VTPC01091255">
    <property type="protein sequence ID" value="KAF2878923.1"/>
    <property type="molecule type" value="Genomic_DNA"/>
</dbReference>
<name>A0A8K0FY53_IGNLU</name>
<sequence>MFLGFMLSVHTFPNSSTNSSFTILGDEYGRSSSYANDVFRKSVPLIATYLKRLILWPSSDTIKSTLPLPFRARYRFGGRTSNAGIVENSDFLQKLPEHCAVMADRGFKHMEPLLITKHIERIIRLRKFQFLVPHAAIPPSFMDSINDIVIIVDALTNLETPIINQDQ</sequence>
<evidence type="ECO:0008006" key="3">
    <source>
        <dbReference type="Google" id="ProtNLM"/>
    </source>
</evidence>
<dbReference type="Proteomes" id="UP000801492">
    <property type="component" value="Unassembled WGS sequence"/>
</dbReference>
<gene>
    <name evidence="1" type="ORF">ILUMI_27247</name>
</gene>
<proteinExistence type="predicted"/>
<dbReference type="PANTHER" id="PTHR23080">
    <property type="entry name" value="THAP DOMAIN PROTEIN"/>
    <property type="match status" value="1"/>
</dbReference>
<reference evidence="1" key="1">
    <citation type="submission" date="2019-08" db="EMBL/GenBank/DDBJ databases">
        <title>The genome of the North American firefly Photinus pyralis.</title>
        <authorList>
            <consortium name="Photinus pyralis genome working group"/>
            <person name="Fallon T.R."/>
            <person name="Sander Lower S.E."/>
            <person name="Weng J.-K."/>
        </authorList>
    </citation>
    <scope>NUCLEOTIDE SEQUENCE</scope>
    <source>
        <strain evidence="1">TRF0915ILg1</strain>
        <tissue evidence="1">Whole body</tissue>
    </source>
</reference>
<keyword evidence="2" id="KW-1185">Reference proteome</keyword>
<protein>
    <recommendedName>
        <fullName evidence="3">DDE Tnp4 domain-containing protein</fullName>
    </recommendedName>
</protein>
<accession>A0A8K0FY53</accession>
<organism evidence="1 2">
    <name type="scientific">Ignelater luminosus</name>
    <name type="common">Cucubano</name>
    <name type="synonym">Pyrophorus luminosus</name>
    <dbReference type="NCBI Taxonomy" id="2038154"/>
    <lineage>
        <taxon>Eukaryota</taxon>
        <taxon>Metazoa</taxon>
        <taxon>Ecdysozoa</taxon>
        <taxon>Arthropoda</taxon>
        <taxon>Hexapoda</taxon>
        <taxon>Insecta</taxon>
        <taxon>Pterygota</taxon>
        <taxon>Neoptera</taxon>
        <taxon>Endopterygota</taxon>
        <taxon>Coleoptera</taxon>
        <taxon>Polyphaga</taxon>
        <taxon>Elateriformia</taxon>
        <taxon>Elateroidea</taxon>
        <taxon>Elateridae</taxon>
        <taxon>Agrypninae</taxon>
        <taxon>Pyrophorini</taxon>
        <taxon>Ignelater</taxon>
    </lineage>
</organism>
<evidence type="ECO:0000313" key="2">
    <source>
        <dbReference type="Proteomes" id="UP000801492"/>
    </source>
</evidence>
<dbReference type="OrthoDB" id="7467139at2759"/>